<organism evidence="1 2">
    <name type="scientific">Triparma verrucosa</name>
    <dbReference type="NCBI Taxonomy" id="1606542"/>
    <lineage>
        <taxon>Eukaryota</taxon>
        <taxon>Sar</taxon>
        <taxon>Stramenopiles</taxon>
        <taxon>Ochrophyta</taxon>
        <taxon>Bolidophyceae</taxon>
        <taxon>Parmales</taxon>
        <taxon>Triparmaceae</taxon>
        <taxon>Triparma</taxon>
    </lineage>
</organism>
<dbReference type="InterPro" id="IPR037151">
    <property type="entry name" value="AlkB-like_sf"/>
</dbReference>
<dbReference type="Gene3D" id="2.60.120.590">
    <property type="entry name" value="Alpha-ketoglutarate-dependent dioxygenase AlkB-like"/>
    <property type="match status" value="1"/>
</dbReference>
<gene>
    <name evidence="1" type="ORF">TrVE_jg923</name>
</gene>
<dbReference type="AlphaFoldDB" id="A0A9W7F8M1"/>
<dbReference type="EMBL" id="BRXX01000352">
    <property type="protein sequence ID" value="GMI06656.1"/>
    <property type="molecule type" value="Genomic_DNA"/>
</dbReference>
<evidence type="ECO:0000313" key="1">
    <source>
        <dbReference type="EMBL" id="GMI06656.1"/>
    </source>
</evidence>
<name>A0A9W7F8M1_9STRA</name>
<protein>
    <submittedName>
        <fullName evidence="1">Uncharacterized protein</fullName>
    </submittedName>
</protein>
<sequence>MNAKEPNRFISRFRTWDSEAQEFREWINVPEKGKEIIPQTTWSTSASGVKVVKIKLKRGSVLKVFPALVSPGDLPALQKTMATCQLYRQYTLRGGIKEPRVHVLLSSDANLLKSITPSIIDIDTKTNIKNKQINGRKSKLGYRYHCVKMRAQPLDLVPSFQELSTKFARMMSLPDEKWNIGVDLIVYRDGNDSMGFHSDDNQGETSVLALVVECKEARPVYIRPHRNVARAEGDEEVQLFVRQGDAYELDAGCQAGYEHSLPKRAQSKERRMVAIFKQGIPTTVDEDSGVCVVENTNASMNRYPWLKKKVDPLKPANRRAPVTFGHISGFAEGSIASRMKLYLGRMCNDQRGVSGNVTLGVDALVFSRNDFTLGEKDGFYWLCYVCKRSEGGGGLNLSYLTGKPVRVLRSSNLKASRFAPLNKDAKSIAACYRYDGLYTIIKVYDTEGRATHEAPGPKSGDKHPQFTYVLQRNPTVKEVYEYEFTANEPYQLGEFAYFSSDESANCNVKSATELWNEIQISGGVSELQDIPRKLYGPDWE</sequence>
<comment type="caution">
    <text evidence="1">The sequence shown here is derived from an EMBL/GenBank/DDBJ whole genome shotgun (WGS) entry which is preliminary data.</text>
</comment>
<accession>A0A9W7F8M1</accession>
<dbReference type="SUPFAM" id="SSF88697">
    <property type="entry name" value="PUA domain-like"/>
    <property type="match status" value="1"/>
</dbReference>
<dbReference type="InterPro" id="IPR036987">
    <property type="entry name" value="SRA-YDG_sf"/>
</dbReference>
<proteinExistence type="predicted"/>
<reference evidence="2" key="1">
    <citation type="journal article" date="2023" name="Commun. Biol.">
        <title>Genome analysis of Parmales, the sister group of diatoms, reveals the evolutionary specialization of diatoms from phago-mixotrophs to photoautotrophs.</title>
        <authorList>
            <person name="Ban H."/>
            <person name="Sato S."/>
            <person name="Yoshikawa S."/>
            <person name="Yamada K."/>
            <person name="Nakamura Y."/>
            <person name="Ichinomiya M."/>
            <person name="Sato N."/>
            <person name="Blanc-Mathieu R."/>
            <person name="Endo H."/>
            <person name="Kuwata A."/>
            <person name="Ogata H."/>
        </authorList>
    </citation>
    <scope>NUCLEOTIDE SEQUENCE [LARGE SCALE GENOMIC DNA]</scope>
    <source>
        <strain evidence="2">NIES 3699</strain>
    </source>
</reference>
<evidence type="ECO:0000313" key="2">
    <source>
        <dbReference type="Proteomes" id="UP001165160"/>
    </source>
</evidence>
<dbReference type="Gene3D" id="2.30.280.10">
    <property type="entry name" value="SRA-YDG"/>
    <property type="match status" value="1"/>
</dbReference>
<keyword evidence="2" id="KW-1185">Reference proteome</keyword>
<dbReference type="SUPFAM" id="SSF51197">
    <property type="entry name" value="Clavaminate synthase-like"/>
    <property type="match status" value="1"/>
</dbReference>
<dbReference type="Proteomes" id="UP001165160">
    <property type="component" value="Unassembled WGS sequence"/>
</dbReference>
<dbReference type="InterPro" id="IPR015947">
    <property type="entry name" value="PUA-like_sf"/>
</dbReference>